<reference evidence="1" key="1">
    <citation type="submission" date="2022-05" db="EMBL/GenBank/DDBJ databases">
        <title>The Musa troglodytarum L. genome provides insights into the mechanism of non-climacteric behaviour and enrichment of carotenoids.</title>
        <authorList>
            <person name="Wang J."/>
        </authorList>
    </citation>
    <scope>NUCLEOTIDE SEQUENCE</scope>
    <source>
        <tissue evidence="1">Leaf</tissue>
    </source>
</reference>
<protein>
    <submittedName>
        <fullName evidence="1">Uncharacterized protein</fullName>
    </submittedName>
</protein>
<name>A0A9E7FL74_9LILI</name>
<accession>A0A9E7FL74</accession>
<sequence>MMIEFSNDLLSNCGNCFARLWRAGRWLWKDSEMPRTLLDTQVLEPSADSKLEVDLYRGSASLELYRGSFLQVAAQRLNHGKNQWKASCNEEEASHRSLKKVVKLWR</sequence>
<evidence type="ECO:0000313" key="1">
    <source>
        <dbReference type="EMBL" id="URD97820.1"/>
    </source>
</evidence>
<gene>
    <name evidence="1" type="ORF">MUK42_15819</name>
</gene>
<dbReference type="EMBL" id="CP097506">
    <property type="protein sequence ID" value="URD97820.1"/>
    <property type="molecule type" value="Genomic_DNA"/>
</dbReference>
<dbReference type="Proteomes" id="UP001055439">
    <property type="component" value="Chromosome 4"/>
</dbReference>
<dbReference type="AlphaFoldDB" id="A0A9E7FL74"/>
<proteinExistence type="predicted"/>
<keyword evidence="2" id="KW-1185">Reference proteome</keyword>
<evidence type="ECO:0000313" key="2">
    <source>
        <dbReference type="Proteomes" id="UP001055439"/>
    </source>
</evidence>
<organism evidence="1 2">
    <name type="scientific">Musa troglodytarum</name>
    <name type="common">fe'i banana</name>
    <dbReference type="NCBI Taxonomy" id="320322"/>
    <lineage>
        <taxon>Eukaryota</taxon>
        <taxon>Viridiplantae</taxon>
        <taxon>Streptophyta</taxon>
        <taxon>Embryophyta</taxon>
        <taxon>Tracheophyta</taxon>
        <taxon>Spermatophyta</taxon>
        <taxon>Magnoliopsida</taxon>
        <taxon>Liliopsida</taxon>
        <taxon>Zingiberales</taxon>
        <taxon>Musaceae</taxon>
        <taxon>Musa</taxon>
    </lineage>
</organism>